<evidence type="ECO:0000256" key="1">
    <source>
        <dbReference type="ARBA" id="ARBA00022553"/>
    </source>
</evidence>
<dbReference type="Pfam" id="PF01627">
    <property type="entry name" value="Hpt"/>
    <property type="match status" value="1"/>
</dbReference>
<dbReference type="InterPro" id="IPR036641">
    <property type="entry name" value="HPT_dom_sf"/>
</dbReference>
<dbReference type="STRING" id="1285242.A6A04_09810"/>
<dbReference type="PANTHER" id="PTHR44591">
    <property type="entry name" value="STRESS RESPONSE REGULATOR PROTEIN 1"/>
    <property type="match status" value="1"/>
</dbReference>
<dbReference type="GO" id="GO:0004672">
    <property type="term" value="F:protein kinase activity"/>
    <property type="evidence" value="ECO:0007669"/>
    <property type="project" value="UniProtKB-ARBA"/>
</dbReference>
<feature type="domain" description="Response regulatory" evidence="4">
    <location>
        <begin position="146"/>
        <end position="264"/>
    </location>
</feature>
<dbReference type="InterPro" id="IPR008207">
    <property type="entry name" value="Sig_transdc_His_kin_Hpt_dom"/>
</dbReference>
<dbReference type="EMBL" id="LWQT01000131">
    <property type="protein sequence ID" value="OAN42988.1"/>
    <property type="molecule type" value="Genomic_DNA"/>
</dbReference>
<evidence type="ECO:0000259" key="4">
    <source>
        <dbReference type="PROSITE" id="PS50110"/>
    </source>
</evidence>
<comment type="caution">
    <text evidence="5">The sequence shown here is derived from an EMBL/GenBank/DDBJ whole genome shotgun (WGS) entry which is preliminary data.</text>
</comment>
<dbReference type="InterPro" id="IPR050595">
    <property type="entry name" value="Bact_response_regulator"/>
</dbReference>
<keyword evidence="6" id="KW-1185">Reference proteome</keyword>
<dbReference type="InterPro" id="IPR011006">
    <property type="entry name" value="CheY-like_superfamily"/>
</dbReference>
<dbReference type="Pfam" id="PF00072">
    <property type="entry name" value="Response_reg"/>
    <property type="match status" value="1"/>
</dbReference>
<dbReference type="OrthoDB" id="8439620at2"/>
<dbReference type="InterPro" id="IPR001789">
    <property type="entry name" value="Sig_transdc_resp-reg_receiver"/>
</dbReference>
<dbReference type="Proteomes" id="UP000078428">
    <property type="component" value="Unassembled WGS sequence"/>
</dbReference>
<name>A0A178M600_9PROT</name>
<evidence type="ECO:0000313" key="6">
    <source>
        <dbReference type="Proteomes" id="UP000078428"/>
    </source>
</evidence>
<keyword evidence="1" id="KW-0597">Phosphoprotein</keyword>
<accession>A0A178M600</accession>
<protein>
    <recommendedName>
        <fullName evidence="4">Response regulatory domain-containing protein</fullName>
    </recommendedName>
</protein>
<dbReference type="Gene3D" id="1.20.120.160">
    <property type="entry name" value="HPT domain"/>
    <property type="match status" value="1"/>
</dbReference>
<sequence length="264" mass="28932">MSETGNGHHSKSAQEVVDQLRQEFIEEMTETLQGLDVAFDAARNGHRDLGEVATECRRAAVLIRGQAANFALHRLATVAHRLDEYLANTPKVAPPRLWDDIQGYFDLLGRLTQGSADAEADPASLVRKLPAKLGFDLGDIEIRNVEVLLVMPPGAQTRFVERELQQCGYRVSMVPDSVQAFGMVVQTKPDLVIISAVMPALEGIDLAMALSAMPSTRNIPLAVITSLDKDDDSLKLLPKRIPVLFKGASFADDLFKALDNLFLI</sequence>
<dbReference type="GO" id="GO:0000160">
    <property type="term" value="P:phosphorelay signal transduction system"/>
    <property type="evidence" value="ECO:0007669"/>
    <property type="project" value="UniProtKB-KW"/>
</dbReference>
<dbReference type="Gene3D" id="3.40.50.2300">
    <property type="match status" value="1"/>
</dbReference>
<comment type="caution">
    <text evidence="3">Lacks conserved residue(s) required for the propagation of feature annotation.</text>
</comment>
<organism evidence="5 6">
    <name type="scientific">Paramagnetospirillum marisnigri</name>
    <dbReference type="NCBI Taxonomy" id="1285242"/>
    <lineage>
        <taxon>Bacteria</taxon>
        <taxon>Pseudomonadati</taxon>
        <taxon>Pseudomonadota</taxon>
        <taxon>Alphaproteobacteria</taxon>
        <taxon>Rhodospirillales</taxon>
        <taxon>Magnetospirillaceae</taxon>
        <taxon>Paramagnetospirillum</taxon>
    </lineage>
</organism>
<dbReference type="RefSeq" id="WP_068495981.1">
    <property type="nucleotide sequence ID" value="NZ_LWQT01000131.1"/>
</dbReference>
<reference evidence="5 6" key="1">
    <citation type="submission" date="2016-04" db="EMBL/GenBank/DDBJ databases">
        <title>Draft genome sequence of freshwater magnetotactic bacteria Magnetospirillum marisnigri SP-1 and Magnetospirillum moscoviense BB-1.</title>
        <authorList>
            <person name="Koziaeva V."/>
            <person name="Dziuba M.V."/>
            <person name="Ivanov T.M."/>
            <person name="Kuznetsov B."/>
            <person name="Grouzdev D.S."/>
        </authorList>
    </citation>
    <scope>NUCLEOTIDE SEQUENCE [LARGE SCALE GENOMIC DNA]</scope>
    <source>
        <strain evidence="5 6">SP-1</strain>
    </source>
</reference>
<keyword evidence="2" id="KW-0902">Two-component regulatory system</keyword>
<dbReference type="PROSITE" id="PS50110">
    <property type="entry name" value="RESPONSE_REGULATORY"/>
    <property type="match status" value="1"/>
</dbReference>
<gene>
    <name evidence="5" type="ORF">A6A04_09810</name>
</gene>
<dbReference type="PANTHER" id="PTHR44591:SF23">
    <property type="entry name" value="CHEY SUBFAMILY"/>
    <property type="match status" value="1"/>
</dbReference>
<dbReference type="SUPFAM" id="SSF52172">
    <property type="entry name" value="CheY-like"/>
    <property type="match status" value="1"/>
</dbReference>
<evidence type="ECO:0000256" key="2">
    <source>
        <dbReference type="ARBA" id="ARBA00023012"/>
    </source>
</evidence>
<proteinExistence type="predicted"/>
<evidence type="ECO:0000313" key="5">
    <source>
        <dbReference type="EMBL" id="OAN42988.1"/>
    </source>
</evidence>
<dbReference type="AlphaFoldDB" id="A0A178M600"/>
<dbReference type="SUPFAM" id="SSF47226">
    <property type="entry name" value="Histidine-containing phosphotransfer domain, HPT domain"/>
    <property type="match status" value="1"/>
</dbReference>
<evidence type="ECO:0000256" key="3">
    <source>
        <dbReference type="PROSITE-ProRule" id="PRU00169"/>
    </source>
</evidence>